<feature type="transmembrane region" description="Helical" evidence="7">
    <location>
        <begin position="79"/>
        <end position="98"/>
    </location>
</feature>
<feature type="transmembrane region" description="Helical" evidence="7">
    <location>
        <begin position="431"/>
        <end position="452"/>
    </location>
</feature>
<evidence type="ECO:0000256" key="7">
    <source>
        <dbReference type="SAM" id="Phobius"/>
    </source>
</evidence>
<feature type="transmembrane region" description="Helical" evidence="7">
    <location>
        <begin position="458"/>
        <end position="480"/>
    </location>
</feature>
<dbReference type="PROSITE" id="PS50850">
    <property type="entry name" value="MFS"/>
    <property type="match status" value="1"/>
</dbReference>
<dbReference type="GO" id="GO:0022857">
    <property type="term" value="F:transmembrane transporter activity"/>
    <property type="evidence" value="ECO:0007669"/>
    <property type="project" value="InterPro"/>
</dbReference>
<feature type="transmembrane region" description="Helical" evidence="7">
    <location>
        <begin position="135"/>
        <end position="155"/>
    </location>
</feature>
<keyword evidence="4 7" id="KW-1133">Transmembrane helix</keyword>
<feature type="transmembrane region" description="Helical" evidence="7">
    <location>
        <begin position="193"/>
        <end position="217"/>
    </location>
</feature>
<gene>
    <name evidence="9" type="ORF">GB883_02855</name>
</gene>
<reference evidence="9 10" key="1">
    <citation type="submission" date="2019-10" db="EMBL/GenBank/DDBJ databases">
        <title>Georgenia wutianyii sp. nov. and Georgenia yuyongxinii sp. nov. isolated from plateau pika (Ochotona curzoniae) in the Qinghai-Tibet plateau of China.</title>
        <authorList>
            <person name="Tian Z."/>
        </authorList>
    </citation>
    <scope>NUCLEOTIDE SEQUENCE [LARGE SCALE GENOMIC DNA]</scope>
    <source>
        <strain evidence="9 10">DSM 21501</strain>
    </source>
</reference>
<feature type="transmembrane region" description="Helical" evidence="7">
    <location>
        <begin position="392"/>
        <end position="419"/>
    </location>
</feature>
<evidence type="ECO:0000313" key="9">
    <source>
        <dbReference type="EMBL" id="KAE8765603.1"/>
    </source>
</evidence>
<evidence type="ECO:0000259" key="8">
    <source>
        <dbReference type="PROSITE" id="PS50850"/>
    </source>
</evidence>
<evidence type="ECO:0000313" key="10">
    <source>
        <dbReference type="Proteomes" id="UP000451860"/>
    </source>
</evidence>
<feature type="transmembrane region" description="Helical" evidence="7">
    <location>
        <begin position="167"/>
        <end position="187"/>
    </location>
</feature>
<dbReference type="PANTHER" id="PTHR42718:SF9">
    <property type="entry name" value="MAJOR FACILITATOR SUPERFAMILY MULTIDRUG TRANSPORTER MFSC"/>
    <property type="match status" value="1"/>
</dbReference>
<evidence type="ECO:0000256" key="5">
    <source>
        <dbReference type="ARBA" id="ARBA00023136"/>
    </source>
</evidence>
<comment type="subcellular location">
    <subcellularLocation>
        <location evidence="1">Cell membrane</location>
        <topology evidence="1">Multi-pass membrane protein</topology>
    </subcellularLocation>
</comment>
<feature type="transmembrane region" description="Helical" evidence="7">
    <location>
        <begin position="368"/>
        <end position="386"/>
    </location>
</feature>
<keyword evidence="5 7" id="KW-0472">Membrane</keyword>
<feature type="transmembrane region" description="Helical" evidence="7">
    <location>
        <begin position="41"/>
        <end position="59"/>
    </location>
</feature>
<dbReference type="SUPFAM" id="SSF103473">
    <property type="entry name" value="MFS general substrate transporter"/>
    <property type="match status" value="1"/>
</dbReference>
<feature type="transmembrane region" description="Helical" evidence="7">
    <location>
        <begin position="255"/>
        <end position="276"/>
    </location>
</feature>
<dbReference type="EMBL" id="WHJE01000007">
    <property type="protein sequence ID" value="KAE8765603.1"/>
    <property type="molecule type" value="Genomic_DNA"/>
</dbReference>
<evidence type="ECO:0000256" key="6">
    <source>
        <dbReference type="SAM" id="MobiDB-lite"/>
    </source>
</evidence>
<protein>
    <submittedName>
        <fullName evidence="9">MFS transporter</fullName>
    </submittedName>
</protein>
<dbReference type="OrthoDB" id="3717319at2"/>
<keyword evidence="3 7" id="KW-0812">Transmembrane</keyword>
<dbReference type="Proteomes" id="UP000451860">
    <property type="component" value="Unassembled WGS sequence"/>
</dbReference>
<organism evidence="9 10">
    <name type="scientific">Georgenia thermotolerans</name>
    <dbReference type="NCBI Taxonomy" id="527326"/>
    <lineage>
        <taxon>Bacteria</taxon>
        <taxon>Bacillati</taxon>
        <taxon>Actinomycetota</taxon>
        <taxon>Actinomycetes</taxon>
        <taxon>Micrococcales</taxon>
        <taxon>Bogoriellaceae</taxon>
        <taxon>Georgenia</taxon>
    </lineage>
</organism>
<evidence type="ECO:0000256" key="4">
    <source>
        <dbReference type="ARBA" id="ARBA00022989"/>
    </source>
</evidence>
<feature type="domain" description="Major facilitator superfamily (MFS) profile" evidence="8">
    <location>
        <begin position="44"/>
        <end position="485"/>
    </location>
</feature>
<name>A0A7J5UTJ4_9MICO</name>
<feature type="transmembrane region" description="Helical" evidence="7">
    <location>
        <begin position="342"/>
        <end position="361"/>
    </location>
</feature>
<feature type="region of interest" description="Disordered" evidence="6">
    <location>
        <begin position="1"/>
        <end position="23"/>
    </location>
</feature>
<dbReference type="AlphaFoldDB" id="A0A7J5UTJ4"/>
<feature type="transmembrane region" description="Helical" evidence="7">
    <location>
        <begin position="297"/>
        <end position="322"/>
    </location>
</feature>
<comment type="caution">
    <text evidence="9">The sequence shown here is derived from an EMBL/GenBank/DDBJ whole genome shotgun (WGS) entry which is preliminary data.</text>
</comment>
<dbReference type="Pfam" id="PF07690">
    <property type="entry name" value="MFS_1"/>
    <property type="match status" value="1"/>
</dbReference>
<proteinExistence type="predicted"/>
<evidence type="ECO:0000256" key="1">
    <source>
        <dbReference type="ARBA" id="ARBA00004651"/>
    </source>
</evidence>
<dbReference type="InterPro" id="IPR036259">
    <property type="entry name" value="MFS_trans_sf"/>
</dbReference>
<feature type="transmembrane region" description="Helical" evidence="7">
    <location>
        <begin position="229"/>
        <end position="249"/>
    </location>
</feature>
<dbReference type="GO" id="GO:0005886">
    <property type="term" value="C:plasma membrane"/>
    <property type="evidence" value="ECO:0007669"/>
    <property type="project" value="UniProtKB-SubCell"/>
</dbReference>
<evidence type="ECO:0000256" key="2">
    <source>
        <dbReference type="ARBA" id="ARBA00022448"/>
    </source>
</evidence>
<dbReference type="PANTHER" id="PTHR42718">
    <property type="entry name" value="MAJOR FACILITATOR SUPERFAMILY MULTIDRUG TRANSPORTER MFSC"/>
    <property type="match status" value="1"/>
</dbReference>
<accession>A0A7J5UTJ4</accession>
<evidence type="ECO:0000256" key="3">
    <source>
        <dbReference type="ARBA" id="ARBA00022692"/>
    </source>
</evidence>
<dbReference type="InterPro" id="IPR020846">
    <property type="entry name" value="MFS_dom"/>
</dbReference>
<dbReference type="InterPro" id="IPR011701">
    <property type="entry name" value="MFS"/>
</dbReference>
<sequence>MRQLPTIHSRQRSPTVPTNQSIETASPSKLRDVEILHGGRAVAVVATLILGILAFQLNASMLTPALPAIGEEFGADGAGLGQVSSLLFLSGAVAGLVLGRWSDFFGRRRMAILILAIVIVGTLMCIVAPNLPVLLVGRVLQGAGSASFPLAYVTLSERMAPKVFGTTLGVITAVNGGVGGLDGYFGGLLAETWGFRSIFVVILIVAVIALIASVVVLPKDVRAASAGAMDWWGALILSIALISLTYFVSEGSNQGWFSPLPLLFLAVAVGAFVVFWKVEQRKTTPLIAVHHLKSRQVWPVVLTTTLTLASVFAVINFTVVLLSQNTDFGYGLDAATAALRYLLPPAIIGVLAAPFAGWFAAKFGWLKAVRIGMVLSIAAVATIALLPTEQGIVLACIALLGISYNGFLLTTANGLGVILSPPEAPSALPGINGAGFGIGVGLGIGIVAPFAGNGTIEGIQTALFISLGITILAFIASMFIKGRPGVKL</sequence>
<feature type="transmembrane region" description="Helical" evidence="7">
    <location>
        <begin position="110"/>
        <end position="129"/>
    </location>
</feature>
<keyword evidence="2" id="KW-0813">Transport</keyword>
<dbReference type="Gene3D" id="1.20.1250.20">
    <property type="entry name" value="MFS general substrate transporter like domains"/>
    <property type="match status" value="2"/>
</dbReference>
<keyword evidence="10" id="KW-1185">Reference proteome</keyword>